<evidence type="ECO:0000256" key="2">
    <source>
        <dbReference type="ARBA" id="ARBA00008520"/>
    </source>
</evidence>
<sequence>MKRLSRTVSAVTLALLSAAPAFADVELKLFHRWPNAPFKPYIDSVIADFEAANPGITVVTDQVLNDSYKDKIRVVLGSSNQPDIFFSWSGEWAFNIARAGRSMDLTPVLAANPDWAGNIIEAQIEPFTMDGKVYGLPWQMDGKAIFYNKDSWAQAGITEEPKTFGELMAVCAKLKEAGQLPLLFGSKAPWAISHYIGTFNERIIPAEVLAADYNRATGEFTHPGYVTALEKFQELSTCMNPSPNGIDHETERNGFVAGRGAMSYLQYAEMGYLKDATFPFGFFIFPSIEDGEGQPDTLQGAPQGWMIAEGSPHKEEAVKFLQFLLSPEMGARLTTETGIISPIKGAVTDQSATPEQIVAFDQIMNAGDPYIWLDTALDANVADAYMKGVQLLLDGQKTPADVMADVQAAAKRVRDGL</sequence>
<comment type="subcellular location">
    <subcellularLocation>
        <location evidence="1">Periplasm</location>
    </subcellularLocation>
</comment>
<dbReference type="Proteomes" id="UP000284547">
    <property type="component" value="Unassembled WGS sequence"/>
</dbReference>
<dbReference type="PANTHER" id="PTHR43649:SF29">
    <property type="entry name" value="OSMOPROTECTIVE COMPOUNDS-BINDING PROTEIN GGTB"/>
    <property type="match status" value="1"/>
</dbReference>
<evidence type="ECO:0000256" key="4">
    <source>
        <dbReference type="SAM" id="SignalP"/>
    </source>
</evidence>
<dbReference type="Gene3D" id="3.40.190.10">
    <property type="entry name" value="Periplasmic binding protein-like II"/>
    <property type="match status" value="2"/>
</dbReference>
<dbReference type="RefSeq" id="WP_118156040.1">
    <property type="nucleotide sequence ID" value="NZ_QWEY01000018.1"/>
</dbReference>
<dbReference type="InterPro" id="IPR050490">
    <property type="entry name" value="Bact_solute-bd_prot1"/>
</dbReference>
<dbReference type="InterPro" id="IPR006059">
    <property type="entry name" value="SBP"/>
</dbReference>
<evidence type="ECO:0000313" key="6">
    <source>
        <dbReference type="Proteomes" id="UP000284547"/>
    </source>
</evidence>
<gene>
    <name evidence="5" type="ORF">D1012_20810</name>
</gene>
<accession>A0A411YWN2</accession>
<evidence type="ECO:0000256" key="1">
    <source>
        <dbReference type="ARBA" id="ARBA00004418"/>
    </source>
</evidence>
<comment type="caution">
    <text evidence="5">The sequence shown here is derived from an EMBL/GenBank/DDBJ whole genome shotgun (WGS) entry which is preliminary data.</text>
</comment>
<feature type="signal peptide" evidence="4">
    <location>
        <begin position="1"/>
        <end position="23"/>
    </location>
</feature>
<dbReference type="PANTHER" id="PTHR43649">
    <property type="entry name" value="ARABINOSE-BINDING PROTEIN-RELATED"/>
    <property type="match status" value="1"/>
</dbReference>
<keyword evidence="6" id="KW-1185">Reference proteome</keyword>
<protein>
    <submittedName>
        <fullName evidence="5">Extracellular solute-binding protein</fullName>
    </submittedName>
</protein>
<evidence type="ECO:0000313" key="5">
    <source>
        <dbReference type="EMBL" id="RGP35256.1"/>
    </source>
</evidence>
<dbReference type="EMBL" id="QWEY01000018">
    <property type="protein sequence ID" value="RGP35256.1"/>
    <property type="molecule type" value="Genomic_DNA"/>
</dbReference>
<name>A0A411YWN2_9RHOB</name>
<reference evidence="5 6" key="1">
    <citation type="submission" date="2018-08" db="EMBL/GenBank/DDBJ databases">
        <title>Flavobacterium tibetense sp. nov., isolated from a wetland YonghuCo on Tibetan Plateau.</title>
        <authorList>
            <person name="Phurbu D."/>
            <person name="Lu H."/>
            <person name="Xing P."/>
        </authorList>
    </citation>
    <scope>NUCLEOTIDE SEQUENCE [LARGE SCALE GENOMIC DNA]</scope>
    <source>
        <strain evidence="5 6">DJC</strain>
    </source>
</reference>
<dbReference type="GO" id="GO:0042597">
    <property type="term" value="C:periplasmic space"/>
    <property type="evidence" value="ECO:0007669"/>
    <property type="project" value="UniProtKB-SubCell"/>
</dbReference>
<feature type="chain" id="PRO_5019423140" evidence="4">
    <location>
        <begin position="24"/>
        <end position="417"/>
    </location>
</feature>
<comment type="similarity">
    <text evidence="2">Belongs to the bacterial solute-binding protein 1 family.</text>
</comment>
<evidence type="ECO:0000256" key="3">
    <source>
        <dbReference type="ARBA" id="ARBA00022448"/>
    </source>
</evidence>
<dbReference type="OrthoDB" id="2509690at2"/>
<dbReference type="SUPFAM" id="SSF53850">
    <property type="entry name" value="Periplasmic binding protein-like II"/>
    <property type="match status" value="1"/>
</dbReference>
<dbReference type="Pfam" id="PF01547">
    <property type="entry name" value="SBP_bac_1"/>
    <property type="match status" value="1"/>
</dbReference>
<keyword evidence="3" id="KW-0813">Transport</keyword>
<proteinExistence type="inferred from homology"/>
<dbReference type="AlphaFoldDB" id="A0A411YWN2"/>
<organism evidence="5 6">
    <name type="scientific">Pseudotabrizicola alkalilacus</name>
    <dbReference type="NCBI Taxonomy" id="2305252"/>
    <lineage>
        <taxon>Bacteria</taxon>
        <taxon>Pseudomonadati</taxon>
        <taxon>Pseudomonadota</taxon>
        <taxon>Alphaproteobacteria</taxon>
        <taxon>Rhodobacterales</taxon>
        <taxon>Paracoccaceae</taxon>
        <taxon>Pseudotabrizicola</taxon>
    </lineage>
</organism>
<keyword evidence="4" id="KW-0732">Signal</keyword>